<keyword evidence="3" id="KW-1185">Reference proteome</keyword>
<dbReference type="SUPFAM" id="SSF159659">
    <property type="entry name" value="Cgl1923-like"/>
    <property type="match status" value="1"/>
</dbReference>
<protein>
    <recommendedName>
        <fullName evidence="4">PAC2 family protein</fullName>
    </recommendedName>
</protein>
<dbReference type="PIRSF" id="PIRSF028754">
    <property type="entry name" value="UCP028754"/>
    <property type="match status" value="1"/>
</dbReference>
<dbReference type="AlphaFoldDB" id="W4L6E4"/>
<dbReference type="InterPro" id="IPR019151">
    <property type="entry name" value="Proteasome_assmbl_chaperone_2"/>
</dbReference>
<feature type="region of interest" description="Disordered" evidence="1">
    <location>
        <begin position="247"/>
        <end position="276"/>
    </location>
</feature>
<evidence type="ECO:0000313" key="2">
    <source>
        <dbReference type="EMBL" id="ETW92896.1"/>
    </source>
</evidence>
<evidence type="ECO:0008006" key="4">
    <source>
        <dbReference type="Google" id="ProtNLM"/>
    </source>
</evidence>
<accession>W4L6E4</accession>
<organism evidence="2 3">
    <name type="scientific">Entotheonella factor</name>
    <dbReference type="NCBI Taxonomy" id="1429438"/>
    <lineage>
        <taxon>Bacteria</taxon>
        <taxon>Pseudomonadati</taxon>
        <taxon>Nitrospinota/Tectimicrobiota group</taxon>
        <taxon>Candidatus Tectimicrobiota</taxon>
        <taxon>Candidatus Entotheonellia</taxon>
        <taxon>Candidatus Entotheonellales</taxon>
        <taxon>Candidatus Entotheonellaceae</taxon>
        <taxon>Candidatus Entotheonella</taxon>
    </lineage>
</organism>
<evidence type="ECO:0000313" key="3">
    <source>
        <dbReference type="Proteomes" id="UP000019141"/>
    </source>
</evidence>
<gene>
    <name evidence="2" type="ORF">ETSY1_41640</name>
</gene>
<comment type="caution">
    <text evidence="2">The sequence shown here is derived from an EMBL/GenBank/DDBJ whole genome shotgun (WGS) entry which is preliminary data.</text>
</comment>
<reference evidence="2 3" key="1">
    <citation type="journal article" date="2014" name="Nature">
        <title>An environmental bacterial taxon with a large and distinct metabolic repertoire.</title>
        <authorList>
            <person name="Wilson M.C."/>
            <person name="Mori T."/>
            <person name="Ruckert C."/>
            <person name="Uria A.R."/>
            <person name="Helf M.J."/>
            <person name="Takada K."/>
            <person name="Gernert C."/>
            <person name="Steffens U.A."/>
            <person name="Heycke N."/>
            <person name="Schmitt S."/>
            <person name="Rinke C."/>
            <person name="Helfrich E.J."/>
            <person name="Brachmann A.O."/>
            <person name="Gurgui C."/>
            <person name="Wakimoto T."/>
            <person name="Kracht M."/>
            <person name="Crusemann M."/>
            <person name="Hentschel U."/>
            <person name="Abe I."/>
            <person name="Matsunaga S."/>
            <person name="Kalinowski J."/>
            <person name="Takeyama H."/>
            <person name="Piel J."/>
        </authorList>
    </citation>
    <scope>NUCLEOTIDE SEQUENCE [LARGE SCALE GENOMIC DNA]</scope>
    <source>
        <strain evidence="3">TSY1</strain>
    </source>
</reference>
<dbReference type="HOGENOM" id="CLU_055821_1_0_7"/>
<feature type="compositionally biased region" description="Basic and acidic residues" evidence="1">
    <location>
        <begin position="247"/>
        <end position="263"/>
    </location>
</feature>
<sequence length="297" mass="33483">MDALQFEEMPEMRHPYLLLTYDGWSNAAGVATATGQFLIDHLEAKRFASIDPEEFYSFAEQRPQARYNDAGEREIIWPQNEFYFCAQPHLGHDIIIATGIEPHLKWRTFTNLLIEFIKRCEVHQTITLGALWADVLYSAPVPFSGSSTDPEQAERMGLGSGSRYEGPTGMVGVLHDTLRRNNLSSASIWANMPYYVSVTPNPKGILALSRRGMEIVGLPTDFPELEEEASDFDSRVAEAIAKDPKVQAHVKDLERRAAREQQRSRPSLAQDAPASGDDLAAEFERFLREQRGNPEDR</sequence>
<dbReference type="Pfam" id="PF09754">
    <property type="entry name" value="PAC2"/>
    <property type="match status" value="1"/>
</dbReference>
<dbReference type="Proteomes" id="UP000019141">
    <property type="component" value="Unassembled WGS sequence"/>
</dbReference>
<dbReference type="Gene3D" id="3.40.50.10900">
    <property type="entry name" value="PAC-like subunit"/>
    <property type="match status" value="1"/>
</dbReference>
<name>W4L6E4_ENTF1</name>
<dbReference type="InterPro" id="IPR038389">
    <property type="entry name" value="PSMG2_sf"/>
</dbReference>
<evidence type="ECO:0000256" key="1">
    <source>
        <dbReference type="SAM" id="MobiDB-lite"/>
    </source>
</evidence>
<proteinExistence type="predicted"/>
<dbReference type="InterPro" id="IPR008492">
    <property type="entry name" value="Rv2714-like"/>
</dbReference>
<dbReference type="EMBL" id="AZHW01001349">
    <property type="protein sequence ID" value="ETW92896.1"/>
    <property type="molecule type" value="Genomic_DNA"/>
</dbReference>